<accession>C9MWV5</accession>
<keyword evidence="1" id="KW-1133">Transmembrane helix</keyword>
<feature type="transmembrane region" description="Helical" evidence="1">
    <location>
        <begin position="20"/>
        <end position="37"/>
    </location>
</feature>
<feature type="transmembrane region" description="Helical" evidence="1">
    <location>
        <begin position="57"/>
        <end position="77"/>
    </location>
</feature>
<dbReference type="EMBL" id="ACVB02000008">
    <property type="protein sequence ID" value="EEX74971.1"/>
    <property type="molecule type" value="Genomic_DNA"/>
</dbReference>
<dbReference type="STRING" id="634994.GCWU000323_01026"/>
<dbReference type="eggNOG" id="COG0501">
    <property type="taxonomic scope" value="Bacteria"/>
</dbReference>
<keyword evidence="1" id="KW-0812">Transmembrane</keyword>
<sequence length="112" mass="12997">MNKLSVKEDEDPFRGGFDFMPIIGFVYDVLLILLLILKITKLNKENRGNELKRINYLSAIVGSCMRIFIRIASYYYIMDLKNLDNLCDVILLISAIANGILIFKRKKSNKKY</sequence>
<comment type="caution">
    <text evidence="2">The sequence shown here is derived from an EMBL/GenBank/DDBJ whole genome shotgun (WGS) entry which is preliminary data.</text>
</comment>
<protein>
    <submittedName>
        <fullName evidence="2">Uncharacterized protein</fullName>
    </submittedName>
</protein>
<dbReference type="AlphaFoldDB" id="C9MWV5"/>
<organism evidence="2 3">
    <name type="scientific">Leptotrichia hofstadii F0254</name>
    <dbReference type="NCBI Taxonomy" id="634994"/>
    <lineage>
        <taxon>Bacteria</taxon>
        <taxon>Fusobacteriati</taxon>
        <taxon>Fusobacteriota</taxon>
        <taxon>Fusobacteriia</taxon>
        <taxon>Fusobacteriales</taxon>
        <taxon>Leptotrichiaceae</taxon>
        <taxon>Leptotrichia</taxon>
    </lineage>
</organism>
<evidence type="ECO:0000256" key="1">
    <source>
        <dbReference type="SAM" id="Phobius"/>
    </source>
</evidence>
<dbReference type="Proteomes" id="UP000006233">
    <property type="component" value="Unassembled WGS sequence"/>
</dbReference>
<name>C9MWV5_9FUSO</name>
<dbReference type="HOGENOM" id="CLU_2142792_0_0_0"/>
<evidence type="ECO:0000313" key="3">
    <source>
        <dbReference type="Proteomes" id="UP000006233"/>
    </source>
</evidence>
<gene>
    <name evidence="2" type="ORF">GCWU000323_01026</name>
</gene>
<feature type="transmembrane region" description="Helical" evidence="1">
    <location>
        <begin position="83"/>
        <end position="103"/>
    </location>
</feature>
<proteinExistence type="predicted"/>
<reference evidence="2 3" key="1">
    <citation type="submission" date="2009-09" db="EMBL/GenBank/DDBJ databases">
        <authorList>
            <person name="Weinstock G."/>
            <person name="Sodergren E."/>
            <person name="Clifton S."/>
            <person name="Fulton L."/>
            <person name="Fulton B."/>
            <person name="Courtney L."/>
            <person name="Fronick C."/>
            <person name="Harrison M."/>
            <person name="Strong C."/>
            <person name="Farmer C."/>
            <person name="Delahaunty K."/>
            <person name="Markovic C."/>
            <person name="Hall O."/>
            <person name="Minx P."/>
            <person name="Tomlinson C."/>
            <person name="Mitreva M."/>
            <person name="Nelson J."/>
            <person name="Hou S."/>
            <person name="Wollam A."/>
            <person name="Pepin K.H."/>
            <person name="Johnson M."/>
            <person name="Bhonagiri V."/>
            <person name="Nash W.E."/>
            <person name="Warren W."/>
            <person name="Chinwalla A."/>
            <person name="Mardis E.R."/>
            <person name="Wilson R.K."/>
        </authorList>
    </citation>
    <scope>NUCLEOTIDE SEQUENCE [LARGE SCALE GENOMIC DNA]</scope>
    <source>
        <strain evidence="2 3">F0254</strain>
    </source>
</reference>
<evidence type="ECO:0000313" key="2">
    <source>
        <dbReference type="EMBL" id="EEX74971.1"/>
    </source>
</evidence>
<keyword evidence="1" id="KW-0472">Membrane</keyword>